<protein>
    <recommendedName>
        <fullName evidence="4">P-loop containing nucleoside triphosphate hydrolase protein</fullName>
    </recommendedName>
</protein>
<dbReference type="SUPFAM" id="SSF52540">
    <property type="entry name" value="P-loop containing nucleoside triphosphate hydrolases"/>
    <property type="match status" value="1"/>
</dbReference>
<dbReference type="PANTHER" id="PTHR32428">
    <property type="entry name" value="TARGET OF RAPAMYCIN COMPLEX 2 SUBUNIT BIT61-RELATED"/>
    <property type="match status" value="1"/>
</dbReference>
<proteinExistence type="predicted"/>
<feature type="compositionally biased region" description="Polar residues" evidence="1">
    <location>
        <begin position="171"/>
        <end position="188"/>
    </location>
</feature>
<name>A0AAD6NI01_DREDA</name>
<evidence type="ECO:0000313" key="3">
    <source>
        <dbReference type="Proteomes" id="UP001221413"/>
    </source>
</evidence>
<reference evidence="2" key="1">
    <citation type="submission" date="2023-01" db="EMBL/GenBank/DDBJ databases">
        <title>The chitinases involved in constricting ring structure development in the nematode-trapping fungus Drechslerella dactyloides.</title>
        <authorList>
            <person name="Wang R."/>
            <person name="Zhang L."/>
            <person name="Tang P."/>
            <person name="Li S."/>
            <person name="Liang L."/>
        </authorList>
    </citation>
    <scope>NUCLEOTIDE SEQUENCE</scope>
    <source>
        <strain evidence="2">YMF1.00031</strain>
    </source>
</reference>
<accession>A0AAD6NI01</accession>
<evidence type="ECO:0000313" key="2">
    <source>
        <dbReference type="EMBL" id="KAJ6260276.1"/>
    </source>
</evidence>
<comment type="caution">
    <text evidence="2">The sequence shown here is derived from an EMBL/GenBank/DDBJ whole genome shotgun (WGS) entry which is preliminary data.</text>
</comment>
<feature type="compositionally biased region" description="Low complexity" evidence="1">
    <location>
        <begin position="189"/>
        <end position="201"/>
    </location>
</feature>
<feature type="compositionally biased region" description="Basic residues" evidence="1">
    <location>
        <begin position="1"/>
        <end position="12"/>
    </location>
</feature>
<dbReference type="AlphaFoldDB" id="A0AAD6NI01"/>
<sequence length="775" mass="84383">MPPVGPHRRHQRTPALTRSPSADSSSDSSTSTANTIVSSSQGVVRLSRNNEQGAGYFEPSLTTTSQVAAAAAIARESARKHSQSDPSPPSTAGASSPMPMSAAGAAALAAMPKMDRGLSSGAEKEKEKKESKMKIFSKPLRAAQSAQARNAEQKPLPSPSKLGAPLPRIPSSVSNPDGSRRPSFTSTISDTLYSSSPPTSSHSHKHHLLLRGRKEQPLSSANSNSKLVAEGSSIYSFNPSSPSAANFAVSTTVTAGQKTLVTNADIKHVVGVVSGKDKDAVGEQVLEEVWPLLKSRVLPLFAGEGLRTPVEDLNKLVIVHIKRQVEKKAAILLIDDVQMLLDHGMALLDNSSSSLSKLTDVRLIPRLVEIWNFVFSTVLPYFEAVFLPLQQEFKGIGTVLSAREARELWGAADQRLDLRRMTLTSYRDTIILPLYSRLHTIFSKLQLDFDALPNVTETVGRVLQCVSVLASLLSNDDKQAKMDELAKTMKHNWLSRGRTGRNRHGFVGPSSSGKTSLSRLLRAAFTSKSLASPTAPPIACTILHGDDFYIPDSQLPLVSLGGDDSAEKVQDWDCPEALDFTRFLTSVRHAKTHGGRLPDDHVSYETTHAVGVEESIARFLAADTGAGTDRIVELERRVLAWLGSMEVARGSKVETVVIVDGFLLFGEGVPEALQAEFDIKLMIRTPYEKAKKRREERAGYTTMEGFWHDPPGYFELLVWPAYVKQHSYLYENGDMDGGVLTAAALDRGIRTPRTTDQTLMETLEWAVSTLEGTRL</sequence>
<dbReference type="Pfam" id="PF08539">
    <property type="entry name" value="HbrB"/>
    <property type="match status" value="1"/>
</dbReference>
<feature type="compositionally biased region" description="Low complexity" evidence="1">
    <location>
        <begin position="21"/>
        <end position="33"/>
    </location>
</feature>
<evidence type="ECO:0000256" key="1">
    <source>
        <dbReference type="SAM" id="MobiDB-lite"/>
    </source>
</evidence>
<dbReference type="GO" id="GO:0038203">
    <property type="term" value="P:TORC2 signaling"/>
    <property type="evidence" value="ECO:0007669"/>
    <property type="project" value="TreeGrafter"/>
</dbReference>
<feature type="region of interest" description="Disordered" evidence="1">
    <location>
        <begin position="141"/>
        <end position="208"/>
    </location>
</feature>
<dbReference type="InterPro" id="IPR027417">
    <property type="entry name" value="P-loop_NTPase"/>
</dbReference>
<dbReference type="GO" id="GO:0031932">
    <property type="term" value="C:TORC2 complex"/>
    <property type="evidence" value="ECO:0007669"/>
    <property type="project" value="TreeGrafter"/>
</dbReference>
<dbReference type="CDD" id="cd02024">
    <property type="entry name" value="NRK1"/>
    <property type="match status" value="1"/>
</dbReference>
<dbReference type="Proteomes" id="UP001221413">
    <property type="component" value="Unassembled WGS sequence"/>
</dbReference>
<dbReference type="InterPro" id="IPR013745">
    <property type="entry name" value="Bit61/PRR5"/>
</dbReference>
<gene>
    <name evidence="2" type="ORF">Dda_4500</name>
</gene>
<feature type="compositionally biased region" description="Polar residues" evidence="1">
    <location>
        <begin position="34"/>
        <end position="52"/>
    </location>
</feature>
<organism evidence="2 3">
    <name type="scientific">Drechslerella dactyloides</name>
    <name type="common">Nematode-trapping fungus</name>
    <name type="synonym">Arthrobotrys dactyloides</name>
    <dbReference type="NCBI Taxonomy" id="74499"/>
    <lineage>
        <taxon>Eukaryota</taxon>
        <taxon>Fungi</taxon>
        <taxon>Dikarya</taxon>
        <taxon>Ascomycota</taxon>
        <taxon>Pezizomycotina</taxon>
        <taxon>Orbiliomycetes</taxon>
        <taxon>Orbiliales</taxon>
        <taxon>Orbiliaceae</taxon>
        <taxon>Drechslerella</taxon>
    </lineage>
</organism>
<evidence type="ECO:0008006" key="4">
    <source>
        <dbReference type="Google" id="ProtNLM"/>
    </source>
</evidence>
<keyword evidence="3" id="KW-1185">Reference proteome</keyword>
<dbReference type="PANTHER" id="PTHR32428:SF2">
    <property type="entry name" value="TARGET OF RAPAMYCIN COMPLEX 2 SUBUNIT BIT61-RELATED"/>
    <property type="match status" value="1"/>
</dbReference>
<dbReference type="EMBL" id="JAQGDS010000005">
    <property type="protein sequence ID" value="KAJ6260276.1"/>
    <property type="molecule type" value="Genomic_DNA"/>
</dbReference>
<feature type="compositionally biased region" description="Low complexity" evidence="1">
    <location>
        <begin position="90"/>
        <end position="105"/>
    </location>
</feature>
<feature type="region of interest" description="Disordered" evidence="1">
    <location>
        <begin position="1"/>
        <end position="105"/>
    </location>
</feature>
<dbReference type="Gene3D" id="3.40.50.300">
    <property type="entry name" value="P-loop containing nucleotide triphosphate hydrolases"/>
    <property type="match status" value="1"/>
</dbReference>